<dbReference type="PANTHER" id="PTHR34236">
    <property type="entry name" value="DIMETHYL SULFOXIDE REDUCTASE TRANSCRIPTIONAL ACTIVATOR"/>
    <property type="match status" value="1"/>
</dbReference>
<evidence type="ECO:0000313" key="5">
    <source>
        <dbReference type="EMBL" id="MFC6827061.1"/>
    </source>
</evidence>
<evidence type="ECO:0000259" key="3">
    <source>
        <dbReference type="Pfam" id="PF04967"/>
    </source>
</evidence>
<dbReference type="AlphaFoldDB" id="A0ABD5U5B2"/>
<name>A0ABD5U5B2_9EURY</name>
<evidence type="ECO:0000259" key="4">
    <source>
        <dbReference type="Pfam" id="PF24278"/>
    </source>
</evidence>
<dbReference type="InterPro" id="IPR007050">
    <property type="entry name" value="HTH_bacterioopsin"/>
</dbReference>
<dbReference type="Pfam" id="PF24278">
    <property type="entry name" value="HVO_0513_N"/>
    <property type="match status" value="1"/>
</dbReference>
<dbReference type="Pfam" id="PF04967">
    <property type="entry name" value="HTH_10"/>
    <property type="match status" value="1"/>
</dbReference>
<dbReference type="InterPro" id="IPR056493">
    <property type="entry name" value="HVO_0513_N"/>
</dbReference>
<dbReference type="RefSeq" id="WP_379699423.1">
    <property type="nucleotide sequence ID" value="NZ_JBHSXH010000015.1"/>
</dbReference>
<protein>
    <submittedName>
        <fullName evidence="5">Helix-turn-helix domain-containing protein</fullName>
    </submittedName>
</protein>
<evidence type="ECO:0000256" key="1">
    <source>
        <dbReference type="ARBA" id="ARBA00023015"/>
    </source>
</evidence>
<organism evidence="5 6">
    <name type="scientific">Halopelagius fulvigenes</name>
    <dbReference type="NCBI Taxonomy" id="1198324"/>
    <lineage>
        <taxon>Archaea</taxon>
        <taxon>Methanobacteriati</taxon>
        <taxon>Methanobacteriota</taxon>
        <taxon>Stenosarchaea group</taxon>
        <taxon>Halobacteria</taxon>
        <taxon>Halobacteriales</taxon>
        <taxon>Haloferacaceae</taxon>
    </lineage>
</organism>
<keyword evidence="1" id="KW-0805">Transcription regulation</keyword>
<dbReference type="PANTHER" id="PTHR34236:SF1">
    <property type="entry name" value="DIMETHYL SULFOXIDE REDUCTASE TRANSCRIPTIONAL ACTIVATOR"/>
    <property type="match status" value="1"/>
</dbReference>
<evidence type="ECO:0000256" key="2">
    <source>
        <dbReference type="ARBA" id="ARBA00023163"/>
    </source>
</evidence>
<dbReference type="InterPro" id="IPR036388">
    <property type="entry name" value="WH-like_DNA-bd_sf"/>
</dbReference>
<proteinExistence type="predicted"/>
<dbReference type="Proteomes" id="UP001596408">
    <property type="component" value="Unassembled WGS sequence"/>
</dbReference>
<comment type="caution">
    <text evidence="5">The sequence shown here is derived from an EMBL/GenBank/DDBJ whole genome shotgun (WGS) entry which is preliminary data.</text>
</comment>
<dbReference type="Gene3D" id="1.10.10.10">
    <property type="entry name" value="Winged helix-like DNA-binding domain superfamily/Winged helix DNA-binding domain"/>
    <property type="match status" value="1"/>
</dbReference>
<keyword evidence="2" id="KW-0804">Transcription</keyword>
<feature type="domain" description="HVO-0513-like N-terminal" evidence="4">
    <location>
        <begin position="18"/>
        <end position="147"/>
    </location>
</feature>
<reference evidence="5 6" key="1">
    <citation type="journal article" date="2019" name="Int. J. Syst. Evol. Microbiol.">
        <title>The Global Catalogue of Microorganisms (GCM) 10K type strain sequencing project: providing services to taxonomists for standard genome sequencing and annotation.</title>
        <authorList>
            <consortium name="The Broad Institute Genomics Platform"/>
            <consortium name="The Broad Institute Genome Sequencing Center for Infectious Disease"/>
            <person name="Wu L."/>
            <person name="Ma J."/>
        </authorList>
    </citation>
    <scope>NUCLEOTIDE SEQUENCE [LARGE SCALE GENOMIC DNA]</scope>
    <source>
        <strain evidence="5 6">YIM 94188</strain>
    </source>
</reference>
<dbReference type="EMBL" id="JBHSXH010000015">
    <property type="protein sequence ID" value="MFC6827061.1"/>
    <property type="molecule type" value="Genomic_DNA"/>
</dbReference>
<accession>A0ABD5U5B2</accession>
<feature type="domain" description="HTH bat-type" evidence="3">
    <location>
        <begin position="158"/>
        <end position="210"/>
    </location>
</feature>
<sequence length="213" mass="24213">MRYITFVIPQIDDERCSNGACATDRAVKVEAIHYINLLDDGTGVGLYQLRDDFEEGAELLEAHPDVLACEKSEASEGLIYLHFRANALMTDLLSIFRRYEIVVNWPMEYTDQGGLRVTMVGEDKKFREAIAEIPDGIQISLEGIGEYRPDMRRLASLLTDRQRELLELAVEAGYYEMPRRATLRDLADRTNISAGTVGEHLRKIEMKIITELV</sequence>
<gene>
    <name evidence="5" type="ORF">ACFQEV_18965</name>
</gene>
<evidence type="ECO:0000313" key="6">
    <source>
        <dbReference type="Proteomes" id="UP001596408"/>
    </source>
</evidence>
<keyword evidence="6" id="KW-1185">Reference proteome</keyword>